<evidence type="ECO:0000313" key="2">
    <source>
        <dbReference type="EMBL" id="MQY22329.1"/>
    </source>
</evidence>
<gene>
    <name evidence="2" type="ORF">NRB20_54440</name>
</gene>
<dbReference type="RefSeq" id="WP_153413872.1">
    <property type="nucleotide sequence ID" value="NZ_WEGK01000013.1"/>
</dbReference>
<name>A0A7K0D9P2_9NOCA</name>
<evidence type="ECO:0000313" key="3">
    <source>
        <dbReference type="Proteomes" id="UP000438448"/>
    </source>
</evidence>
<dbReference type="OrthoDB" id="798764at2"/>
<accession>A0A7K0D9P2</accession>
<proteinExistence type="predicted"/>
<dbReference type="AlphaFoldDB" id="A0A7K0D9P2"/>
<protein>
    <submittedName>
        <fullName evidence="2">Uncharacterized protein</fullName>
    </submittedName>
</protein>
<organism evidence="2 3">
    <name type="scientific">Nocardia macrotermitis</name>
    <dbReference type="NCBI Taxonomy" id="2585198"/>
    <lineage>
        <taxon>Bacteria</taxon>
        <taxon>Bacillati</taxon>
        <taxon>Actinomycetota</taxon>
        <taxon>Actinomycetes</taxon>
        <taxon>Mycobacteriales</taxon>
        <taxon>Nocardiaceae</taxon>
        <taxon>Nocardia</taxon>
    </lineage>
</organism>
<evidence type="ECO:0000256" key="1">
    <source>
        <dbReference type="SAM" id="MobiDB-lite"/>
    </source>
</evidence>
<keyword evidence="3" id="KW-1185">Reference proteome</keyword>
<feature type="region of interest" description="Disordered" evidence="1">
    <location>
        <begin position="1"/>
        <end position="28"/>
    </location>
</feature>
<dbReference type="Proteomes" id="UP000438448">
    <property type="component" value="Unassembled WGS sequence"/>
</dbReference>
<sequence>MTDSAPESTPPAAPQWDVQTVPPEWEPPPGLIEAAAANAGGSVVDIDPAWVDDPSGYVPPGAVRGLFPVDEHGKLIREYHRNPAHTAPRDDFRNLYVDNEVGLLVLGENPEGTVREYLTNTLTSQVPGTGVEWIWVAEAPGHQVAGKPAEDDQIILTRLAVGIPFAVSVRAPEREREVLAGTFSIIWAGLDETEPRLRVWLDLWESLEWAVEQFPTRMYEV</sequence>
<dbReference type="EMBL" id="WEGK01000013">
    <property type="protein sequence ID" value="MQY22329.1"/>
    <property type="molecule type" value="Genomic_DNA"/>
</dbReference>
<reference evidence="2 3" key="1">
    <citation type="submission" date="2019-10" db="EMBL/GenBank/DDBJ databases">
        <title>Nocardia macrotermitis sp. nov. and Nocardia aurantia sp. nov., isolated from the gut of fungus growing-termite Macrotermes natalensis.</title>
        <authorList>
            <person name="Benndorf R."/>
            <person name="Schwitalla J."/>
            <person name="Martin K."/>
            <person name="De Beer W."/>
            <person name="Kaster A.-K."/>
            <person name="Vollmers J."/>
            <person name="Poulsen M."/>
            <person name="Beemelmanns C."/>
        </authorList>
    </citation>
    <scope>NUCLEOTIDE SEQUENCE [LARGE SCALE GENOMIC DNA]</scope>
    <source>
        <strain evidence="2 3">RB20</strain>
    </source>
</reference>
<comment type="caution">
    <text evidence="2">The sequence shown here is derived from an EMBL/GenBank/DDBJ whole genome shotgun (WGS) entry which is preliminary data.</text>
</comment>